<sequence length="357" mass="39186">MSVMDDVEVVATGHREARAAGWDDYVSRHPDGTGYHQLAWTESIASAYGHRVWCLLAMSPGGNLSGVMPVCEFRVPLMGAHWISLPYCDLGGPLASSEKAASALRARALELVQRHSGKGLHLRLPGRAVDPLTESTLAKVSMLCKLPESSDALFSRYKPKLRSQIRKAEKNGLSAEVTSGPEAIGCFYRVFADNMHRLGSPVHSLRWFQELQAAFGDRLKVGLVWFDDKVIGAGIILINGARASIPWASTLADYNRLAPNMLLYWTLLAHVTDAGCRVFDFGRSTPGEGTYRFKKQWGAEPHELNWLDFGPGGEPVIEAASSTQGSRVRTMVESAWQRLPLSVANLLGPVVRKYISL</sequence>
<dbReference type="InterPro" id="IPR003447">
    <property type="entry name" value="FEMABX"/>
</dbReference>
<comment type="caution">
    <text evidence="8">The sequence shown here is derived from an EMBL/GenBank/DDBJ whole genome shotgun (WGS) entry which is preliminary data.</text>
</comment>
<keyword evidence="6" id="KW-0961">Cell wall biogenesis/degradation</keyword>
<dbReference type="PANTHER" id="PTHR36174">
    <property type="entry name" value="LIPID II:GLYCINE GLYCYLTRANSFERASE"/>
    <property type="match status" value="1"/>
</dbReference>
<evidence type="ECO:0000256" key="1">
    <source>
        <dbReference type="ARBA" id="ARBA00009943"/>
    </source>
</evidence>
<dbReference type="SUPFAM" id="SSF55729">
    <property type="entry name" value="Acyl-CoA N-acyltransferases (Nat)"/>
    <property type="match status" value="2"/>
</dbReference>
<dbReference type="PANTHER" id="PTHR36174:SF1">
    <property type="entry name" value="LIPID II:GLYCINE GLYCYLTRANSFERASE"/>
    <property type="match status" value="1"/>
</dbReference>
<keyword evidence="9" id="KW-1185">Reference proteome</keyword>
<organism evidence="8 9">
    <name type="scientific">Marinobacter zhanjiangensis</name>
    <dbReference type="NCBI Taxonomy" id="578215"/>
    <lineage>
        <taxon>Bacteria</taxon>
        <taxon>Pseudomonadati</taxon>
        <taxon>Pseudomonadota</taxon>
        <taxon>Gammaproteobacteria</taxon>
        <taxon>Pseudomonadales</taxon>
        <taxon>Marinobacteraceae</taxon>
        <taxon>Marinobacter</taxon>
    </lineage>
</organism>
<evidence type="ECO:0000256" key="4">
    <source>
        <dbReference type="ARBA" id="ARBA00022984"/>
    </source>
</evidence>
<dbReference type="RefSeq" id="WP_227712528.1">
    <property type="nucleotide sequence ID" value="NZ_BMXV01000007.1"/>
</dbReference>
<dbReference type="InterPro" id="IPR016181">
    <property type="entry name" value="Acyl_CoA_acyltransferase"/>
</dbReference>
<dbReference type="InterPro" id="IPR017469">
    <property type="entry name" value="PEP-CTERM_FemAB-rel"/>
</dbReference>
<dbReference type="Gene3D" id="3.40.630.30">
    <property type="match status" value="1"/>
</dbReference>
<evidence type="ECO:0000313" key="9">
    <source>
        <dbReference type="Proteomes" id="UP000601597"/>
    </source>
</evidence>
<dbReference type="NCBIfam" id="TIGR03019">
    <property type="entry name" value="pepcterm_femAB"/>
    <property type="match status" value="1"/>
</dbReference>
<keyword evidence="2" id="KW-0808">Transferase</keyword>
<proteinExistence type="inferred from homology"/>
<feature type="domain" description="BioF2-like acetyltransferase" evidence="7">
    <location>
        <begin position="158"/>
        <end position="295"/>
    </location>
</feature>
<keyword evidence="4" id="KW-0573">Peptidoglycan synthesis</keyword>
<evidence type="ECO:0000256" key="5">
    <source>
        <dbReference type="ARBA" id="ARBA00023315"/>
    </source>
</evidence>
<evidence type="ECO:0000313" key="8">
    <source>
        <dbReference type="EMBL" id="GGY80099.1"/>
    </source>
</evidence>
<dbReference type="InterPro" id="IPR050644">
    <property type="entry name" value="PG_Glycine_Bridge_Synth"/>
</dbReference>
<reference evidence="9" key="1">
    <citation type="journal article" date="2019" name="Int. J. Syst. Evol. Microbiol.">
        <title>The Global Catalogue of Microorganisms (GCM) 10K type strain sequencing project: providing services to taxonomists for standard genome sequencing and annotation.</title>
        <authorList>
            <consortium name="The Broad Institute Genomics Platform"/>
            <consortium name="The Broad Institute Genome Sequencing Center for Infectious Disease"/>
            <person name="Wu L."/>
            <person name="Ma J."/>
        </authorList>
    </citation>
    <scope>NUCLEOTIDE SEQUENCE [LARGE SCALE GENOMIC DNA]</scope>
    <source>
        <strain evidence="9">KCTC 22280</strain>
    </source>
</reference>
<dbReference type="EMBL" id="BMXV01000007">
    <property type="protein sequence ID" value="GGY80099.1"/>
    <property type="molecule type" value="Genomic_DNA"/>
</dbReference>
<dbReference type="Proteomes" id="UP000601597">
    <property type="component" value="Unassembled WGS sequence"/>
</dbReference>
<keyword evidence="5" id="KW-0012">Acyltransferase</keyword>
<accession>A0ABQ3B656</accession>
<evidence type="ECO:0000256" key="6">
    <source>
        <dbReference type="ARBA" id="ARBA00023316"/>
    </source>
</evidence>
<keyword evidence="3" id="KW-0133">Cell shape</keyword>
<comment type="similarity">
    <text evidence="1">Belongs to the FemABX family.</text>
</comment>
<evidence type="ECO:0000259" key="7">
    <source>
        <dbReference type="Pfam" id="PF13480"/>
    </source>
</evidence>
<evidence type="ECO:0000256" key="3">
    <source>
        <dbReference type="ARBA" id="ARBA00022960"/>
    </source>
</evidence>
<dbReference type="Pfam" id="PF13480">
    <property type="entry name" value="Acetyltransf_6"/>
    <property type="match status" value="1"/>
</dbReference>
<name>A0ABQ3B656_9GAMM</name>
<evidence type="ECO:0000256" key="2">
    <source>
        <dbReference type="ARBA" id="ARBA00022679"/>
    </source>
</evidence>
<protein>
    <recommendedName>
        <fullName evidence="7">BioF2-like acetyltransferase domain-containing protein</fullName>
    </recommendedName>
</protein>
<dbReference type="InterPro" id="IPR038740">
    <property type="entry name" value="BioF2-like_GNAT_dom"/>
</dbReference>
<dbReference type="PROSITE" id="PS51191">
    <property type="entry name" value="FEMABX"/>
    <property type="match status" value="1"/>
</dbReference>
<gene>
    <name evidence="8" type="ORF">GCM10007071_29280</name>
</gene>